<protein>
    <submittedName>
        <fullName evidence="1">Uncharacterized protein</fullName>
    </submittedName>
</protein>
<proteinExistence type="predicted"/>
<dbReference type="Proteomes" id="UP000494040">
    <property type="component" value="Unassembled WGS sequence"/>
</dbReference>
<dbReference type="RefSeq" id="XP_014241808.1">
    <property type="nucleotide sequence ID" value="XM_014386322.1"/>
</dbReference>
<accession>A0A8I6TDN9</accession>
<dbReference type="AlphaFoldDB" id="A0A8I6TDN9"/>
<dbReference type="EnsemblMetazoa" id="XM_014386322.1">
    <property type="protein sequence ID" value="XP_014241808.1"/>
    <property type="gene ID" value="LOC106662308"/>
</dbReference>
<dbReference type="EnsemblMetazoa" id="XM_014386319.2">
    <property type="protein sequence ID" value="XP_014241805.1"/>
    <property type="gene ID" value="LOC106662308"/>
</dbReference>
<dbReference type="KEGG" id="clec:106662308"/>
<dbReference type="EnsemblMetazoa" id="XM_014386321.2">
    <property type="protein sequence ID" value="XP_014241807.1"/>
    <property type="gene ID" value="LOC106662308"/>
</dbReference>
<sequence length="202" mass="23177">MSERKKRQSILKKCQPTVEKLIEDLRNKKELDSFHVDPSDESVIMKTINASTLKFKELDHNSKSTPLTDSSDCILENPTDVTATSCTKNDNTLIQNNQQLRQNLERKVKRNSARGSSGINNARDQLIEENLLKKANGITKSEYQITIKALVEEVERLSGKKISDYLQLTKLQKLITNSNDDMADDVFNYLMPNFDMPHRNYE</sequence>
<organism evidence="1 2">
    <name type="scientific">Cimex lectularius</name>
    <name type="common">Bed bug</name>
    <name type="synonym">Acanthia lectularia</name>
    <dbReference type="NCBI Taxonomy" id="79782"/>
    <lineage>
        <taxon>Eukaryota</taxon>
        <taxon>Metazoa</taxon>
        <taxon>Ecdysozoa</taxon>
        <taxon>Arthropoda</taxon>
        <taxon>Hexapoda</taxon>
        <taxon>Insecta</taxon>
        <taxon>Pterygota</taxon>
        <taxon>Neoptera</taxon>
        <taxon>Paraneoptera</taxon>
        <taxon>Hemiptera</taxon>
        <taxon>Heteroptera</taxon>
        <taxon>Panheteroptera</taxon>
        <taxon>Cimicomorpha</taxon>
        <taxon>Cimicidae</taxon>
        <taxon>Cimex</taxon>
    </lineage>
</organism>
<dbReference type="EnsemblMetazoa" id="XM_014386320.1">
    <property type="protein sequence ID" value="XP_014241806.1"/>
    <property type="gene ID" value="LOC106662308"/>
</dbReference>
<dbReference type="GeneID" id="106662308"/>
<dbReference type="RefSeq" id="XP_014241805.1">
    <property type="nucleotide sequence ID" value="XM_014386319.2"/>
</dbReference>
<dbReference type="RefSeq" id="XP_014241806.1">
    <property type="nucleotide sequence ID" value="XM_014386320.1"/>
</dbReference>
<reference evidence="1" key="1">
    <citation type="submission" date="2022-01" db="UniProtKB">
        <authorList>
            <consortium name="EnsemblMetazoa"/>
        </authorList>
    </citation>
    <scope>IDENTIFICATION</scope>
</reference>
<keyword evidence="2" id="KW-1185">Reference proteome</keyword>
<name>A0A8I6TDN9_CIMLE</name>
<dbReference type="RefSeq" id="XP_014241807.1">
    <property type="nucleotide sequence ID" value="XM_014386321.2"/>
</dbReference>
<evidence type="ECO:0000313" key="2">
    <source>
        <dbReference type="Proteomes" id="UP000494040"/>
    </source>
</evidence>
<evidence type="ECO:0000313" key="1">
    <source>
        <dbReference type="EnsemblMetazoa" id="XP_014241808.1"/>
    </source>
</evidence>